<dbReference type="HOGENOM" id="CLU_3249515_0_0_9"/>
<gene>
    <name evidence="1" type="ORF">CLOHYLEM_06082</name>
</gene>
<accession>C0C1R2</accession>
<dbReference type="AlphaFoldDB" id="C0C1R2"/>
<protein>
    <submittedName>
        <fullName evidence="1">Uncharacterized protein</fullName>
    </submittedName>
</protein>
<sequence length="42" mass="4239">MQIHVTRQGILPTLENFESCDATGAGKAAGSGGPSEGALPIR</sequence>
<evidence type="ECO:0000313" key="2">
    <source>
        <dbReference type="Proteomes" id="UP000004893"/>
    </source>
</evidence>
<proteinExistence type="predicted"/>
<organism evidence="1 2">
    <name type="scientific">[Clostridium] hylemonae DSM 15053</name>
    <dbReference type="NCBI Taxonomy" id="553973"/>
    <lineage>
        <taxon>Bacteria</taxon>
        <taxon>Bacillati</taxon>
        <taxon>Bacillota</taxon>
        <taxon>Clostridia</taxon>
        <taxon>Lachnospirales</taxon>
        <taxon>Lachnospiraceae</taxon>
    </lineage>
</organism>
<dbReference type="EMBL" id="ABYI02000022">
    <property type="protein sequence ID" value="EEG74076.1"/>
    <property type="molecule type" value="Genomic_DNA"/>
</dbReference>
<dbReference type="Proteomes" id="UP000004893">
    <property type="component" value="Unassembled WGS sequence"/>
</dbReference>
<name>C0C1R2_9FIRM</name>
<keyword evidence="2" id="KW-1185">Reference proteome</keyword>
<reference evidence="1" key="2">
    <citation type="submission" date="2013-06" db="EMBL/GenBank/DDBJ databases">
        <title>Draft genome sequence of Clostridium hylemonae (DSM 15053).</title>
        <authorList>
            <person name="Sudarsanam P."/>
            <person name="Ley R."/>
            <person name="Guruge J."/>
            <person name="Turnbaugh P.J."/>
            <person name="Mahowald M."/>
            <person name="Liep D."/>
            <person name="Gordon J."/>
        </authorList>
    </citation>
    <scope>NUCLEOTIDE SEQUENCE</scope>
    <source>
        <strain evidence="1">DSM 15053</strain>
    </source>
</reference>
<reference evidence="1" key="1">
    <citation type="submission" date="2009-02" db="EMBL/GenBank/DDBJ databases">
        <authorList>
            <person name="Fulton L."/>
            <person name="Clifton S."/>
            <person name="Fulton B."/>
            <person name="Xu J."/>
            <person name="Minx P."/>
            <person name="Pepin K.H."/>
            <person name="Johnson M."/>
            <person name="Bhonagiri V."/>
            <person name="Nash W.E."/>
            <person name="Mardis E.R."/>
            <person name="Wilson R.K."/>
        </authorList>
    </citation>
    <scope>NUCLEOTIDE SEQUENCE [LARGE SCALE GENOMIC DNA]</scope>
    <source>
        <strain evidence="1">DSM 15053</strain>
    </source>
</reference>
<dbReference type="STRING" id="553973.CLOHYLEM_06082"/>
<comment type="caution">
    <text evidence="1">The sequence shown here is derived from an EMBL/GenBank/DDBJ whole genome shotgun (WGS) entry which is preliminary data.</text>
</comment>
<evidence type="ECO:0000313" key="1">
    <source>
        <dbReference type="EMBL" id="EEG74076.1"/>
    </source>
</evidence>